<feature type="domain" description="CBS" evidence="4">
    <location>
        <begin position="82"/>
        <end position="137"/>
    </location>
</feature>
<dbReference type="PANTHER" id="PTHR43080:SF2">
    <property type="entry name" value="CBS DOMAIN-CONTAINING PROTEIN"/>
    <property type="match status" value="1"/>
</dbReference>
<feature type="domain" description="CBS" evidence="4">
    <location>
        <begin position="7"/>
        <end position="63"/>
    </location>
</feature>
<gene>
    <name evidence="5" type="ORF">HF526_09395</name>
</gene>
<keyword evidence="6" id="KW-1185">Reference proteome</keyword>
<dbReference type="InterPro" id="IPR051257">
    <property type="entry name" value="Diverse_CBS-Domain"/>
</dbReference>
<dbReference type="PROSITE" id="PS50914">
    <property type="entry name" value="BON"/>
    <property type="match status" value="1"/>
</dbReference>
<dbReference type="PANTHER" id="PTHR43080">
    <property type="entry name" value="CBS DOMAIN-CONTAINING PROTEIN CBSX3, MITOCHONDRIAL"/>
    <property type="match status" value="1"/>
</dbReference>
<dbReference type="Proteomes" id="UP000820669">
    <property type="component" value="Unassembled WGS sequence"/>
</dbReference>
<evidence type="ECO:0000259" key="4">
    <source>
        <dbReference type="PROSITE" id="PS51371"/>
    </source>
</evidence>
<accession>A0ABX1S7I8</accession>
<proteinExistence type="predicted"/>
<evidence type="ECO:0000256" key="2">
    <source>
        <dbReference type="PROSITE-ProRule" id="PRU00703"/>
    </source>
</evidence>
<evidence type="ECO:0000256" key="1">
    <source>
        <dbReference type="ARBA" id="ARBA00023122"/>
    </source>
</evidence>
<dbReference type="SUPFAM" id="SSF54631">
    <property type="entry name" value="CBS-domain pair"/>
    <property type="match status" value="1"/>
</dbReference>
<organism evidence="5 6">
    <name type="scientific">Pseudonocardia acidicola</name>
    <dbReference type="NCBI Taxonomy" id="2724939"/>
    <lineage>
        <taxon>Bacteria</taxon>
        <taxon>Bacillati</taxon>
        <taxon>Actinomycetota</taxon>
        <taxon>Actinomycetes</taxon>
        <taxon>Pseudonocardiales</taxon>
        <taxon>Pseudonocardiaceae</taxon>
        <taxon>Pseudonocardia</taxon>
    </lineage>
</organism>
<evidence type="ECO:0000313" key="6">
    <source>
        <dbReference type="Proteomes" id="UP000820669"/>
    </source>
</evidence>
<evidence type="ECO:0000313" key="5">
    <source>
        <dbReference type="EMBL" id="NMH97524.1"/>
    </source>
</evidence>
<dbReference type="Pfam" id="PF04972">
    <property type="entry name" value="BON"/>
    <property type="match status" value="1"/>
</dbReference>
<evidence type="ECO:0000259" key="3">
    <source>
        <dbReference type="PROSITE" id="PS50914"/>
    </source>
</evidence>
<dbReference type="SMART" id="SM00116">
    <property type="entry name" value="CBS"/>
    <property type="match status" value="2"/>
</dbReference>
<dbReference type="Gene3D" id="3.10.580.10">
    <property type="entry name" value="CBS-domain"/>
    <property type="match status" value="1"/>
</dbReference>
<sequence>MRVREVMSSPAVVVAPGTPVKQAALTLAENAFTCLPVVDADGGLVGLVGEPDLLADRFPPDPRIPGPRPSVHDPAKTVGDVMHTDVLVAHPQEGVADLVTVLRLAGVRAVPVVDDGTVVGVVTYRDLVRALARDDALIAADVTRRLGCYAGPDHWAVAVSDGEVTLTGEERDPVERRTAQLIAEAVIGVTCVHFADSVAAARG</sequence>
<feature type="domain" description="BON" evidence="3">
    <location>
        <begin position="134"/>
        <end position="202"/>
    </location>
</feature>
<dbReference type="EMBL" id="JAAXLA010000013">
    <property type="protein sequence ID" value="NMH97524.1"/>
    <property type="molecule type" value="Genomic_DNA"/>
</dbReference>
<reference evidence="5 6" key="1">
    <citation type="submission" date="2020-04" db="EMBL/GenBank/DDBJ databases">
        <authorList>
            <person name="Klaysubun C."/>
            <person name="Duangmal K."/>
            <person name="Lipun K."/>
        </authorList>
    </citation>
    <scope>NUCLEOTIDE SEQUENCE [LARGE SCALE GENOMIC DNA]</scope>
    <source>
        <strain evidence="5 6">K10HN5</strain>
    </source>
</reference>
<dbReference type="Gene3D" id="3.30.1340.30">
    <property type="match status" value="1"/>
</dbReference>
<comment type="caution">
    <text evidence="5">The sequence shown here is derived from an EMBL/GenBank/DDBJ whole genome shotgun (WGS) entry which is preliminary data.</text>
</comment>
<dbReference type="InterPro" id="IPR046342">
    <property type="entry name" value="CBS_dom_sf"/>
</dbReference>
<dbReference type="RefSeq" id="WP_169380976.1">
    <property type="nucleotide sequence ID" value="NZ_JAAXLA010000013.1"/>
</dbReference>
<dbReference type="InterPro" id="IPR000644">
    <property type="entry name" value="CBS_dom"/>
</dbReference>
<dbReference type="Pfam" id="PF00571">
    <property type="entry name" value="CBS"/>
    <property type="match status" value="2"/>
</dbReference>
<name>A0ABX1S7I8_9PSEU</name>
<dbReference type="InterPro" id="IPR007055">
    <property type="entry name" value="BON_dom"/>
</dbReference>
<dbReference type="PROSITE" id="PS51371">
    <property type="entry name" value="CBS"/>
    <property type="match status" value="2"/>
</dbReference>
<keyword evidence="1 2" id="KW-0129">CBS domain</keyword>
<protein>
    <submittedName>
        <fullName evidence="5">CBS domain-containing protein</fullName>
    </submittedName>
</protein>